<dbReference type="Pfam" id="PF14529">
    <property type="entry name" value="Exo_endo_phos_2"/>
    <property type="match status" value="1"/>
</dbReference>
<organism evidence="3 4">
    <name type="scientific">Mytilus galloprovincialis</name>
    <name type="common">Mediterranean mussel</name>
    <dbReference type="NCBI Taxonomy" id="29158"/>
    <lineage>
        <taxon>Eukaryota</taxon>
        <taxon>Metazoa</taxon>
        <taxon>Spiralia</taxon>
        <taxon>Lophotrochozoa</taxon>
        <taxon>Mollusca</taxon>
        <taxon>Bivalvia</taxon>
        <taxon>Autobranchia</taxon>
        <taxon>Pteriomorphia</taxon>
        <taxon>Mytilida</taxon>
        <taxon>Mytiloidea</taxon>
        <taxon>Mytilidae</taxon>
        <taxon>Mytilinae</taxon>
        <taxon>Mytilus</taxon>
    </lineage>
</organism>
<dbReference type="GO" id="GO:0003824">
    <property type="term" value="F:catalytic activity"/>
    <property type="evidence" value="ECO:0007669"/>
    <property type="project" value="InterPro"/>
</dbReference>
<evidence type="ECO:0000256" key="1">
    <source>
        <dbReference type="SAM" id="MobiDB-lite"/>
    </source>
</evidence>
<dbReference type="GO" id="GO:0061343">
    <property type="term" value="P:cell adhesion involved in heart morphogenesis"/>
    <property type="evidence" value="ECO:0007669"/>
    <property type="project" value="TreeGrafter"/>
</dbReference>
<dbReference type="EMBL" id="UYJE01003414">
    <property type="protein sequence ID" value="VDI19070.1"/>
    <property type="molecule type" value="Genomic_DNA"/>
</dbReference>
<dbReference type="OrthoDB" id="6155702at2759"/>
<reference evidence="3" key="1">
    <citation type="submission" date="2018-11" db="EMBL/GenBank/DDBJ databases">
        <authorList>
            <person name="Alioto T."/>
            <person name="Alioto T."/>
        </authorList>
    </citation>
    <scope>NUCLEOTIDE SEQUENCE</scope>
</reference>
<dbReference type="PANTHER" id="PTHR33395:SF22">
    <property type="entry name" value="REVERSE TRANSCRIPTASE DOMAIN-CONTAINING PROTEIN"/>
    <property type="match status" value="1"/>
</dbReference>
<evidence type="ECO:0000259" key="2">
    <source>
        <dbReference type="Pfam" id="PF14529"/>
    </source>
</evidence>
<evidence type="ECO:0000313" key="4">
    <source>
        <dbReference type="Proteomes" id="UP000596742"/>
    </source>
</evidence>
<keyword evidence="4" id="KW-1185">Reference proteome</keyword>
<proteinExistence type="predicted"/>
<feature type="compositionally biased region" description="Polar residues" evidence="1">
    <location>
        <begin position="335"/>
        <end position="382"/>
    </location>
</feature>
<name>A0A8B6DIR6_MYTGA</name>
<dbReference type="SUPFAM" id="SSF56219">
    <property type="entry name" value="DNase I-like"/>
    <property type="match status" value="1"/>
</dbReference>
<feature type="region of interest" description="Disordered" evidence="1">
    <location>
        <begin position="335"/>
        <end position="402"/>
    </location>
</feature>
<protein>
    <recommendedName>
        <fullName evidence="2">Endonuclease/exonuclease/phosphatase domain-containing protein</fullName>
    </recommendedName>
</protein>
<dbReference type="GO" id="GO:0031012">
    <property type="term" value="C:extracellular matrix"/>
    <property type="evidence" value="ECO:0007669"/>
    <property type="project" value="TreeGrafter"/>
</dbReference>
<dbReference type="AlphaFoldDB" id="A0A8B6DIR6"/>
<dbReference type="GO" id="GO:0007508">
    <property type="term" value="P:larval heart development"/>
    <property type="evidence" value="ECO:0007669"/>
    <property type="project" value="TreeGrafter"/>
</dbReference>
<dbReference type="InterPro" id="IPR036691">
    <property type="entry name" value="Endo/exonu/phosph_ase_sf"/>
</dbReference>
<dbReference type="InterPro" id="IPR005135">
    <property type="entry name" value="Endo/exonuclease/phosphatase"/>
</dbReference>
<gene>
    <name evidence="3" type="ORF">MGAL_10B059244</name>
</gene>
<dbReference type="PANTHER" id="PTHR33395">
    <property type="entry name" value="TRANSCRIPTASE, PUTATIVE-RELATED-RELATED"/>
    <property type="match status" value="1"/>
</dbReference>
<dbReference type="Proteomes" id="UP000596742">
    <property type="component" value="Unassembled WGS sequence"/>
</dbReference>
<sequence length="402" mass="46322">MNFRFDTIAGDFNLPGWDWSSKEIKLHTQCVANHEKFADILDDNGMAQLVNKPTRGPNTLDLVLTNHPDSFMRIETLPGLSDHDIVFAEVNLNPRKSIQKPRIIPLYRKANWENIKVDLINLHKDIISKNERKEGINALWTHFQTKLEESIGKNVPKKTARKKDGSPWITTDIKRLIRKRDRWYKRTKKSGNGGDKNKFKELKRRTQREIRKAYWNYIDSIVSPPDLNKPQEKPNCMKRFWTFIKHKRSDGSTIPPLKSNGTLHSEPTEKADILNGQFQKAFSDKTNISNHEFQKQCNMSDKTTDQCFSCIGIDDQDTVINSENYHQTEVKQTSHNLQNLDINNSAPAPNLRTSSVGSSKNTANLDKQSNHGNIQNQTQTSSKMKELRTFEQKLKKKGAIEN</sequence>
<comment type="caution">
    <text evidence="3">The sequence shown here is derived from an EMBL/GenBank/DDBJ whole genome shotgun (WGS) entry which is preliminary data.</text>
</comment>
<accession>A0A8B6DIR6</accession>
<evidence type="ECO:0000313" key="3">
    <source>
        <dbReference type="EMBL" id="VDI19070.1"/>
    </source>
</evidence>
<feature type="domain" description="Endonuclease/exonuclease/phosphatase" evidence="2">
    <location>
        <begin position="8"/>
        <end position="86"/>
    </location>
</feature>
<feature type="compositionally biased region" description="Basic and acidic residues" evidence="1">
    <location>
        <begin position="383"/>
        <end position="402"/>
    </location>
</feature>